<feature type="compositionally biased region" description="Basic and acidic residues" evidence="1">
    <location>
        <begin position="402"/>
        <end position="420"/>
    </location>
</feature>
<proteinExistence type="predicted"/>
<evidence type="ECO:0000256" key="1">
    <source>
        <dbReference type="SAM" id="MobiDB-lite"/>
    </source>
</evidence>
<protein>
    <submittedName>
        <fullName evidence="2">Uncharacterized protein</fullName>
    </submittedName>
</protein>
<dbReference type="Proteomes" id="UP001430356">
    <property type="component" value="Unassembled WGS sequence"/>
</dbReference>
<feature type="region of interest" description="Disordered" evidence="1">
    <location>
        <begin position="397"/>
        <end position="429"/>
    </location>
</feature>
<reference evidence="2 3" key="1">
    <citation type="journal article" date="2021" name="MBio">
        <title>A New Model Trypanosomatid, Novymonas esmeraldas: Genomic Perception of Its 'Candidatus Pandoraea novymonadis' Endosymbiont.</title>
        <authorList>
            <person name="Zakharova A."/>
            <person name="Saura A."/>
            <person name="Butenko A."/>
            <person name="Podesvova L."/>
            <person name="Warmusova S."/>
            <person name="Kostygov A.Y."/>
            <person name="Nenarokova A."/>
            <person name="Lukes J."/>
            <person name="Opperdoes F.R."/>
            <person name="Yurchenko V."/>
        </authorList>
    </citation>
    <scope>NUCLEOTIDE SEQUENCE [LARGE SCALE GENOMIC DNA]</scope>
    <source>
        <strain evidence="2 3">E262AT.01</strain>
    </source>
</reference>
<evidence type="ECO:0000313" key="3">
    <source>
        <dbReference type="Proteomes" id="UP001430356"/>
    </source>
</evidence>
<sequence>MARSAPSCVVRQLCDPVWFKTGLAEGHATAGDELLVVSGQCHAQGHASRRECDQLVSSSFLTCIEHLLPMPPGQPGSTAAGLGGCWFWETYRHALFGENVLVHLGGSGISLSEDTLDSQAELRRSACTQETATESSQHAKKVLLHGSAKLEVVCAIALSVALHVARQPLLEDAEGPQALILCATKDQCDEVTHICNQFCTSLHLVVHNLFDPYPAMPADKRAEVVVATAPLWESLAQFEQRCDGAHAAADGLEDLLLKMSGEGRGQLPPMYDLTRWRPYGLAHVAQLVVFDVELQVNMGFGGLLQRVLEEPRSAHSAARQTRGHSPTVAKLPPSCQLYAVTGGDRFVARTDVAQSILNSVRSRGQLRSNIGTAEVSLTHQHAPFCIDTDVCAAVPHTAVKRPRSDDGASDGNDQRGRGNDAGRATATSPPLGGLAFEGLLIRGALSHARLLADFSAFTDFVDRVVQDAGEFWERFEGGGASSEAAPSRTPSPASSPVAAAGHAKGHVQGGDTFPPQTTSAAVLQHVSVELALVCSSARRNGSVIGGLEMYRAQEVGVWVHPAPSSPPSFSSRLALLFQHLSERLSGELFDGSVVQCVLAHNAERLPFTLHPLSTAARGGDGSAWVQHQELFRYGPDLQPPTALVITRKEARALEEVMEALHAARHQTVAAVDRQNFSAEGPPRWPHCIPASCFLPSPGPSQEPKDRFTVSCTAPPEWSTVLVVRNLASSRAALCSSGYHHEAAKPLAHLLLEECCQYGRVLSYFTHEVSSPPPPTRAPARTDHLERLPPRDGAGQALTTDTDKTASAEGADASTSASLFVEFSTADAAAEAVRLLSRRFVLATLPPQVTGAATPRARLFANAVYYDGVRQELSLPTTTAGDSDDEDGADDDSFFGDLLPVSLLAE</sequence>
<comment type="caution">
    <text evidence="2">The sequence shown here is derived from an EMBL/GenBank/DDBJ whole genome shotgun (WGS) entry which is preliminary data.</text>
</comment>
<dbReference type="EMBL" id="JAECZO010000252">
    <property type="protein sequence ID" value="KAK7199237.1"/>
    <property type="molecule type" value="Genomic_DNA"/>
</dbReference>
<feature type="compositionally biased region" description="Low complexity" evidence="1">
    <location>
        <begin position="481"/>
        <end position="502"/>
    </location>
</feature>
<feature type="region of interest" description="Disordered" evidence="1">
    <location>
        <begin position="767"/>
        <end position="810"/>
    </location>
</feature>
<feature type="region of interest" description="Disordered" evidence="1">
    <location>
        <begin position="477"/>
        <end position="515"/>
    </location>
</feature>
<keyword evidence="3" id="KW-1185">Reference proteome</keyword>
<dbReference type="AlphaFoldDB" id="A0AAW0F0C0"/>
<accession>A0AAW0F0C0</accession>
<feature type="compositionally biased region" description="Basic and acidic residues" evidence="1">
    <location>
        <begin position="779"/>
        <end position="789"/>
    </location>
</feature>
<name>A0AAW0F0C0_9TRYP</name>
<evidence type="ECO:0000313" key="2">
    <source>
        <dbReference type="EMBL" id="KAK7199237.1"/>
    </source>
</evidence>
<organism evidence="2 3">
    <name type="scientific">Novymonas esmeraldas</name>
    <dbReference type="NCBI Taxonomy" id="1808958"/>
    <lineage>
        <taxon>Eukaryota</taxon>
        <taxon>Discoba</taxon>
        <taxon>Euglenozoa</taxon>
        <taxon>Kinetoplastea</taxon>
        <taxon>Metakinetoplastina</taxon>
        <taxon>Trypanosomatida</taxon>
        <taxon>Trypanosomatidae</taxon>
        <taxon>Novymonas</taxon>
    </lineage>
</organism>
<gene>
    <name evidence="2" type="ORF">NESM_000894200</name>
</gene>